<evidence type="ECO:0000313" key="1">
    <source>
        <dbReference type="EMBL" id="KJY72066.1"/>
    </source>
</evidence>
<organism evidence="1">
    <name type="scientific">Vibrio coralliilyticus</name>
    <dbReference type="NCBI Taxonomy" id="190893"/>
    <lineage>
        <taxon>Bacteria</taxon>
        <taxon>Pseudomonadati</taxon>
        <taxon>Pseudomonadota</taxon>
        <taxon>Gammaproteobacteria</taxon>
        <taxon>Vibrionales</taxon>
        <taxon>Vibrionaceae</taxon>
        <taxon>Vibrio</taxon>
    </lineage>
</organism>
<name>A0A837G634_9VIBR</name>
<sequence>MISNQKGVSLFEVLLALLLVSGSAVGLVKLHTYIAMKSDWAERSIEALYLAESELEQFTTHGSTVKRGRYLFDDIEQDACYSQTYCQPLSADYFQTRCEARSSLQNGIEVKHITVEVCWFDRHGKQQSIELMTSVSKFNEFSM</sequence>
<dbReference type="AlphaFoldDB" id="A0A837G634"/>
<accession>A0A837G634</accession>
<gene>
    <name evidence="1" type="ORF">TW71_13270</name>
</gene>
<dbReference type="RefSeq" id="WP_045986268.1">
    <property type="nucleotide sequence ID" value="NZ_CP063051.1"/>
</dbReference>
<protein>
    <submittedName>
        <fullName evidence="1">Uncharacterized protein</fullName>
    </submittedName>
</protein>
<dbReference type="EMBL" id="JXXR01000015">
    <property type="protein sequence ID" value="KJY72066.1"/>
    <property type="molecule type" value="Genomic_DNA"/>
</dbReference>
<comment type="caution">
    <text evidence="1">The sequence shown here is derived from an EMBL/GenBank/DDBJ whole genome shotgun (WGS) entry which is preliminary data.</text>
</comment>
<proteinExistence type="predicted"/>
<reference evidence="1" key="1">
    <citation type="journal article" date="2015" name="BMC Genomics">
        <title>Genome mining reveals unlocked bioactive potential of marine Gram-negative bacteria.</title>
        <authorList>
            <person name="Machado H."/>
            <person name="Sonnenschein E.C."/>
            <person name="Melchiorsen J."/>
            <person name="Gram L."/>
        </authorList>
    </citation>
    <scope>NUCLEOTIDE SEQUENCE</scope>
    <source>
        <strain evidence="1">S2052</strain>
    </source>
</reference>